<evidence type="ECO:0000313" key="11">
    <source>
        <dbReference type="EMBL" id="AXF56736.1"/>
    </source>
</evidence>
<evidence type="ECO:0000256" key="8">
    <source>
        <dbReference type="ARBA" id="ARBA00022967"/>
    </source>
</evidence>
<reference evidence="11 12" key="1">
    <citation type="journal article" date="2018" name="J. Microbiol.">
        <title>Salicibibacter kimchii gen. nov., sp. nov., a moderately halophilic and alkalitolerant bacterium in the family Bacillaceae, isolated from kimchi.</title>
        <authorList>
            <person name="Jang J.Y."/>
            <person name="Oh Y.J."/>
            <person name="Lim S.K."/>
            <person name="Park H.K."/>
            <person name="Lee C."/>
            <person name="Kim J.Y."/>
            <person name="Lee M.A."/>
            <person name="Choi H.J."/>
        </authorList>
    </citation>
    <scope>NUCLEOTIDE SEQUENCE [LARGE SCALE GENOMIC DNA]</scope>
    <source>
        <strain evidence="11 12">NKC1-1</strain>
    </source>
</reference>
<dbReference type="InterPro" id="IPR003593">
    <property type="entry name" value="AAA+_ATPase"/>
</dbReference>
<organism evidence="11 12">
    <name type="scientific">Salicibibacter kimchii</name>
    <dbReference type="NCBI Taxonomy" id="2099786"/>
    <lineage>
        <taxon>Bacteria</taxon>
        <taxon>Bacillati</taxon>
        <taxon>Bacillota</taxon>
        <taxon>Bacilli</taxon>
        <taxon>Bacillales</taxon>
        <taxon>Bacillaceae</taxon>
        <taxon>Salicibibacter</taxon>
    </lineage>
</organism>
<sequence length="309" mass="34862">MRVASIFIAVLGLWSFRDYSSLSLSLPLTYGPIICEIDFTLKSRGDDMLEVNRLSIYTPEQKPILQNISFTLSKGKTLGLIGMSGAGKTMLSLALLRLVNPMFHVKGDVQFQGKSLLSLPSKDMSRIRGKEIGFLTQHPHPAFDPIYTVGEQMIDTIRAHFSYTKKESRKVITPLLRSMAFRDPEYLLQRYPFELSGGMLQRVMITLMLALKPTLMIADEPTTALDTVTQREVLDQWSTLRDDQEQSMILVTHDLNIIGKFADEVLVLQSGVVVEHLTVEQLFTNPSHSYTKNLLRFYRKLNGGTSDGD</sequence>
<dbReference type="SUPFAM" id="SSF52540">
    <property type="entry name" value="P-loop containing nucleoside triphosphate hydrolases"/>
    <property type="match status" value="1"/>
</dbReference>
<protein>
    <submittedName>
        <fullName evidence="11">ABC transporter ATP-binding protein</fullName>
    </submittedName>
</protein>
<dbReference type="EMBL" id="CP031092">
    <property type="protein sequence ID" value="AXF56736.1"/>
    <property type="molecule type" value="Genomic_DNA"/>
</dbReference>
<dbReference type="GO" id="GO:0005886">
    <property type="term" value="C:plasma membrane"/>
    <property type="evidence" value="ECO:0007669"/>
    <property type="project" value="UniProtKB-SubCell"/>
</dbReference>
<dbReference type="InterPro" id="IPR027417">
    <property type="entry name" value="P-loop_NTPase"/>
</dbReference>
<evidence type="ECO:0000256" key="5">
    <source>
        <dbReference type="ARBA" id="ARBA00022519"/>
    </source>
</evidence>
<name>A0A345C0K5_9BACI</name>
<gene>
    <name evidence="11" type="ORF">DT065_12430</name>
</gene>
<comment type="subcellular location">
    <subcellularLocation>
        <location evidence="1">Cell membrane</location>
        <topology evidence="1">Peripheral membrane protein</topology>
    </subcellularLocation>
</comment>
<dbReference type="KEGG" id="rue:DT065_12430"/>
<dbReference type="Proteomes" id="UP000252100">
    <property type="component" value="Chromosome"/>
</dbReference>
<dbReference type="GO" id="GO:0016887">
    <property type="term" value="F:ATP hydrolysis activity"/>
    <property type="evidence" value="ECO:0007669"/>
    <property type="project" value="InterPro"/>
</dbReference>
<proteinExistence type="inferred from homology"/>
<evidence type="ECO:0000256" key="2">
    <source>
        <dbReference type="ARBA" id="ARBA00005417"/>
    </source>
</evidence>
<accession>A0A345C0K5</accession>
<evidence type="ECO:0000256" key="7">
    <source>
        <dbReference type="ARBA" id="ARBA00022840"/>
    </source>
</evidence>
<dbReference type="Gene3D" id="3.40.50.300">
    <property type="entry name" value="P-loop containing nucleotide triphosphate hydrolases"/>
    <property type="match status" value="1"/>
</dbReference>
<evidence type="ECO:0000256" key="1">
    <source>
        <dbReference type="ARBA" id="ARBA00004202"/>
    </source>
</evidence>
<dbReference type="AlphaFoldDB" id="A0A345C0K5"/>
<dbReference type="CDD" id="cd03257">
    <property type="entry name" value="ABC_NikE_OppD_transporters"/>
    <property type="match status" value="1"/>
</dbReference>
<evidence type="ECO:0000256" key="6">
    <source>
        <dbReference type="ARBA" id="ARBA00022741"/>
    </source>
</evidence>
<dbReference type="PROSITE" id="PS50893">
    <property type="entry name" value="ABC_TRANSPORTER_2"/>
    <property type="match status" value="1"/>
</dbReference>
<keyword evidence="4" id="KW-1003">Cell membrane</keyword>
<keyword evidence="3" id="KW-0813">Transport</keyword>
<feature type="domain" description="ABC transporter" evidence="10">
    <location>
        <begin position="49"/>
        <end position="295"/>
    </location>
</feature>
<dbReference type="InterPro" id="IPR050388">
    <property type="entry name" value="ABC_Ni/Peptide_Import"/>
</dbReference>
<keyword evidence="7 11" id="KW-0067">ATP-binding</keyword>
<evidence type="ECO:0000256" key="9">
    <source>
        <dbReference type="ARBA" id="ARBA00023136"/>
    </source>
</evidence>
<dbReference type="GO" id="GO:0005524">
    <property type="term" value="F:ATP binding"/>
    <property type="evidence" value="ECO:0007669"/>
    <property type="project" value="UniProtKB-KW"/>
</dbReference>
<keyword evidence="9" id="KW-0472">Membrane</keyword>
<keyword evidence="8" id="KW-1278">Translocase</keyword>
<evidence type="ECO:0000256" key="3">
    <source>
        <dbReference type="ARBA" id="ARBA00022448"/>
    </source>
</evidence>
<comment type="similarity">
    <text evidence="2">Belongs to the ABC transporter superfamily.</text>
</comment>
<dbReference type="InterPro" id="IPR003439">
    <property type="entry name" value="ABC_transporter-like_ATP-bd"/>
</dbReference>
<dbReference type="PANTHER" id="PTHR43297:SF14">
    <property type="entry name" value="ATPASE AAA-TYPE CORE DOMAIN-CONTAINING PROTEIN"/>
    <property type="match status" value="1"/>
</dbReference>
<dbReference type="SMART" id="SM00382">
    <property type="entry name" value="AAA"/>
    <property type="match status" value="1"/>
</dbReference>
<evidence type="ECO:0000259" key="10">
    <source>
        <dbReference type="PROSITE" id="PS50893"/>
    </source>
</evidence>
<evidence type="ECO:0000313" key="12">
    <source>
        <dbReference type="Proteomes" id="UP000252100"/>
    </source>
</evidence>
<dbReference type="Pfam" id="PF00005">
    <property type="entry name" value="ABC_tran"/>
    <property type="match status" value="1"/>
</dbReference>
<dbReference type="PANTHER" id="PTHR43297">
    <property type="entry name" value="OLIGOPEPTIDE TRANSPORT ATP-BINDING PROTEIN APPD"/>
    <property type="match status" value="1"/>
</dbReference>
<keyword evidence="5" id="KW-0997">Cell inner membrane</keyword>
<evidence type="ECO:0000256" key="4">
    <source>
        <dbReference type="ARBA" id="ARBA00022475"/>
    </source>
</evidence>
<keyword evidence="6" id="KW-0547">Nucleotide-binding</keyword>
<keyword evidence="12" id="KW-1185">Reference proteome</keyword>